<sequence>MLKAKHMVRTQIYLPRSLYDRIQLRAEREHTSMGQVIRELLEDKVFHRKPRETAGDALLRLAKLGEKLRFHGPADLSTRLDDYLYGEQK</sequence>
<evidence type="ECO:0000313" key="2">
    <source>
        <dbReference type="EMBL" id="GHE08539.1"/>
    </source>
</evidence>
<dbReference type="Proteomes" id="UP000655443">
    <property type="component" value="Unassembled WGS sequence"/>
</dbReference>
<dbReference type="AlphaFoldDB" id="A0A918YMX8"/>
<dbReference type="GO" id="GO:0006355">
    <property type="term" value="P:regulation of DNA-templated transcription"/>
    <property type="evidence" value="ECO:0007669"/>
    <property type="project" value="InterPro"/>
</dbReference>
<protein>
    <recommendedName>
        <fullName evidence="1">Ribbon-helix-helix protein CopG domain-containing protein</fullName>
    </recommendedName>
</protein>
<dbReference type="Gene3D" id="1.10.1220.10">
    <property type="entry name" value="Met repressor-like"/>
    <property type="match status" value="1"/>
</dbReference>
<evidence type="ECO:0000313" key="3">
    <source>
        <dbReference type="Proteomes" id="UP000655443"/>
    </source>
</evidence>
<dbReference type="RefSeq" id="WP_373310897.1">
    <property type="nucleotide sequence ID" value="NZ_BMVG01000017.1"/>
</dbReference>
<comment type="caution">
    <text evidence="2">The sequence shown here is derived from an EMBL/GenBank/DDBJ whole genome shotgun (WGS) entry which is preliminary data.</text>
</comment>
<dbReference type="SUPFAM" id="SSF47598">
    <property type="entry name" value="Ribbon-helix-helix"/>
    <property type="match status" value="1"/>
</dbReference>
<dbReference type="InterPro" id="IPR002145">
    <property type="entry name" value="CopG"/>
</dbReference>
<name>A0A918YMX8_9ACTN</name>
<reference evidence="2" key="1">
    <citation type="journal article" date="2014" name="Int. J. Syst. Evol. Microbiol.">
        <title>Complete genome sequence of Corynebacterium casei LMG S-19264T (=DSM 44701T), isolated from a smear-ripened cheese.</title>
        <authorList>
            <consortium name="US DOE Joint Genome Institute (JGI-PGF)"/>
            <person name="Walter F."/>
            <person name="Albersmeier A."/>
            <person name="Kalinowski J."/>
            <person name="Ruckert C."/>
        </authorList>
    </citation>
    <scope>NUCLEOTIDE SEQUENCE</scope>
    <source>
        <strain evidence="2">JCM 4714</strain>
    </source>
</reference>
<proteinExistence type="predicted"/>
<accession>A0A918YMX8</accession>
<dbReference type="InterPro" id="IPR013321">
    <property type="entry name" value="Arc_rbn_hlx_hlx"/>
</dbReference>
<organism evidence="2 3">
    <name type="scientific">Streptomyces alanosinicus</name>
    <dbReference type="NCBI Taxonomy" id="68171"/>
    <lineage>
        <taxon>Bacteria</taxon>
        <taxon>Bacillati</taxon>
        <taxon>Actinomycetota</taxon>
        <taxon>Actinomycetes</taxon>
        <taxon>Kitasatosporales</taxon>
        <taxon>Streptomycetaceae</taxon>
        <taxon>Streptomyces</taxon>
    </lineage>
</organism>
<dbReference type="InterPro" id="IPR010985">
    <property type="entry name" value="Ribbon_hlx_hlx"/>
</dbReference>
<dbReference type="EMBL" id="BMVG01000017">
    <property type="protein sequence ID" value="GHE08539.1"/>
    <property type="molecule type" value="Genomic_DNA"/>
</dbReference>
<dbReference type="Pfam" id="PF01402">
    <property type="entry name" value="RHH_1"/>
    <property type="match status" value="1"/>
</dbReference>
<evidence type="ECO:0000259" key="1">
    <source>
        <dbReference type="Pfam" id="PF01402"/>
    </source>
</evidence>
<gene>
    <name evidence="2" type="ORF">GCM10010339_57680</name>
</gene>
<reference evidence="2" key="2">
    <citation type="submission" date="2020-09" db="EMBL/GenBank/DDBJ databases">
        <authorList>
            <person name="Sun Q."/>
            <person name="Ohkuma M."/>
        </authorList>
    </citation>
    <scope>NUCLEOTIDE SEQUENCE</scope>
    <source>
        <strain evidence="2">JCM 4714</strain>
    </source>
</reference>
<feature type="domain" description="Ribbon-helix-helix protein CopG" evidence="1">
    <location>
        <begin position="8"/>
        <end position="44"/>
    </location>
</feature>
<keyword evidence="3" id="KW-1185">Reference proteome</keyword>